<evidence type="ECO:0000313" key="3">
    <source>
        <dbReference type="Proteomes" id="UP000193467"/>
    </source>
</evidence>
<proteinExistence type="predicted"/>
<comment type="caution">
    <text evidence="2">The sequence shown here is derived from an EMBL/GenBank/DDBJ whole genome shotgun (WGS) entry which is preliminary data.</text>
</comment>
<dbReference type="PANTHER" id="PTHR13593:SF146">
    <property type="entry name" value="PLC-LIKE PHOSPHODIESTERASE"/>
    <property type="match status" value="1"/>
</dbReference>
<feature type="region of interest" description="Disordered" evidence="1">
    <location>
        <begin position="1"/>
        <end position="53"/>
    </location>
</feature>
<evidence type="ECO:0000313" key="2">
    <source>
        <dbReference type="EMBL" id="ORY50675.1"/>
    </source>
</evidence>
<feature type="non-terminal residue" evidence="2">
    <location>
        <position position="672"/>
    </location>
</feature>
<dbReference type="STRING" id="106004.A0A1Y2CWG5"/>
<dbReference type="PANTHER" id="PTHR13593">
    <property type="match status" value="1"/>
</dbReference>
<sequence length="672" mass="74066">MGLSSLLEKAHLSHKDEDPEHPPSATLAPGQGEAAEDDSDAASDSDDDDDEASKKALRTYDIVVRNSTTFPIQMVAWPVRASKNSDYELTTYRGAKIHTEVPPSGTIFTDEEVKLGTTRGPRGLDFRKRWVWVYFDLVTPHRKIHLQGFVKTDRKGIEVASLGRTDLDSTKDNHQSSGSLGSVIIDNDSTPRRAIFVVDASLKDVENTVDDTTEGRKVSSIRGKGIETNSWVSLGEGRSSLIVGKEARYHEYADPVHPARLSTLRTSVHRIDGVGSKTVAAFVEHGGNEWWKGLIKVHPVTGIATGKGFDSTSESTVVFHPTPKIGAINYGFHDAGEGRRSQIYLYATPDQSNWLGDFIAEDPRWLEKPFSVLALPAAHDAGMYGPLDGGLAALIEEGHLGNALANHVAANIASPVIRSLVDLLELIKLRPERVIGNIAMTQKDSIEDQLKIGVRFFDFRPGFAFHDVIHTRKGRIHHQHAIVPGCTYLTFLLDILNFLATRPSEIVVVELKSDGFVIREDKLREGKLVVYSMIPSPAELDEVWEEARNLAELESAREIVRGGPEDMSRSIGELIKEKRRIIVVDQVHQPGCWVRGDSYDHVAYNTDEPAPIIASLEKTHAESSHAEEAPTEGKPPRGCIYQLQATPTANLLDDVFASLTYSDSSSLLTYVK</sequence>
<accession>A0A1Y2CWG5</accession>
<dbReference type="OrthoDB" id="1046782at2759"/>
<dbReference type="AlphaFoldDB" id="A0A1Y2CWG5"/>
<dbReference type="InterPro" id="IPR017946">
    <property type="entry name" value="PLC-like_Pdiesterase_TIM-brl"/>
</dbReference>
<dbReference type="EMBL" id="MCGR01000109">
    <property type="protein sequence ID" value="ORY50675.1"/>
    <property type="molecule type" value="Genomic_DNA"/>
</dbReference>
<dbReference type="Gene3D" id="3.20.20.190">
    <property type="entry name" value="Phosphatidylinositol (PI) phosphodiesterase"/>
    <property type="match status" value="1"/>
</dbReference>
<feature type="compositionally biased region" description="Basic and acidic residues" evidence="1">
    <location>
        <begin position="8"/>
        <end position="21"/>
    </location>
</feature>
<dbReference type="InterPro" id="IPR051057">
    <property type="entry name" value="PI-PLC_domain"/>
</dbReference>
<dbReference type="GO" id="GO:0008081">
    <property type="term" value="F:phosphoric diester hydrolase activity"/>
    <property type="evidence" value="ECO:0007669"/>
    <property type="project" value="InterPro"/>
</dbReference>
<name>A0A1Y2CWG5_9BASI</name>
<organism evidence="2 3">
    <name type="scientific">Leucosporidium creatinivorum</name>
    <dbReference type="NCBI Taxonomy" id="106004"/>
    <lineage>
        <taxon>Eukaryota</taxon>
        <taxon>Fungi</taxon>
        <taxon>Dikarya</taxon>
        <taxon>Basidiomycota</taxon>
        <taxon>Pucciniomycotina</taxon>
        <taxon>Microbotryomycetes</taxon>
        <taxon>Leucosporidiales</taxon>
        <taxon>Leucosporidium</taxon>
    </lineage>
</organism>
<evidence type="ECO:0000256" key="1">
    <source>
        <dbReference type="SAM" id="MobiDB-lite"/>
    </source>
</evidence>
<dbReference type="InParanoid" id="A0A1Y2CWG5"/>
<protein>
    <submittedName>
        <fullName evidence="2">PLC-like phosphodiesterase</fullName>
    </submittedName>
</protein>
<reference evidence="2 3" key="1">
    <citation type="submission" date="2016-07" db="EMBL/GenBank/DDBJ databases">
        <title>Pervasive Adenine N6-methylation of Active Genes in Fungi.</title>
        <authorList>
            <consortium name="DOE Joint Genome Institute"/>
            <person name="Mondo S.J."/>
            <person name="Dannebaum R.O."/>
            <person name="Kuo R.C."/>
            <person name="Labutti K."/>
            <person name="Haridas S."/>
            <person name="Kuo A."/>
            <person name="Salamov A."/>
            <person name="Ahrendt S.R."/>
            <person name="Lipzen A."/>
            <person name="Sullivan W."/>
            <person name="Andreopoulos W.B."/>
            <person name="Clum A."/>
            <person name="Lindquist E."/>
            <person name="Daum C."/>
            <person name="Ramamoorthy G.K."/>
            <person name="Gryganskyi A."/>
            <person name="Culley D."/>
            <person name="Magnuson J.K."/>
            <person name="James T.Y."/>
            <person name="O'Malley M.A."/>
            <person name="Stajich J.E."/>
            <person name="Spatafora J.W."/>
            <person name="Visel A."/>
            <person name="Grigoriev I.V."/>
        </authorList>
    </citation>
    <scope>NUCLEOTIDE SEQUENCE [LARGE SCALE GENOMIC DNA]</scope>
    <source>
        <strain evidence="2 3">62-1032</strain>
    </source>
</reference>
<dbReference type="SUPFAM" id="SSF51695">
    <property type="entry name" value="PLC-like phosphodiesterases"/>
    <property type="match status" value="1"/>
</dbReference>
<keyword evidence="3" id="KW-1185">Reference proteome</keyword>
<gene>
    <name evidence="2" type="ORF">BCR35DRAFT_310726</name>
</gene>
<dbReference type="Proteomes" id="UP000193467">
    <property type="component" value="Unassembled WGS sequence"/>
</dbReference>
<feature type="compositionally biased region" description="Acidic residues" evidence="1">
    <location>
        <begin position="34"/>
        <end position="51"/>
    </location>
</feature>
<dbReference type="GO" id="GO:0006629">
    <property type="term" value="P:lipid metabolic process"/>
    <property type="evidence" value="ECO:0007669"/>
    <property type="project" value="InterPro"/>
</dbReference>